<dbReference type="Proteomes" id="UP000231503">
    <property type="component" value="Unassembled WGS sequence"/>
</dbReference>
<evidence type="ECO:0000313" key="1">
    <source>
        <dbReference type="EMBL" id="PIR69672.1"/>
    </source>
</evidence>
<dbReference type="AlphaFoldDB" id="A0A2H0TDP6"/>
<dbReference type="EMBL" id="PFCO01000004">
    <property type="protein sequence ID" value="PIR69672.1"/>
    <property type="molecule type" value="Genomic_DNA"/>
</dbReference>
<reference evidence="2" key="1">
    <citation type="submission" date="2017-09" db="EMBL/GenBank/DDBJ databases">
        <title>Depth-based differentiation of microbial function through sediment-hosted aquifers and enrichment of novel symbionts in the deep terrestrial subsurface.</title>
        <authorList>
            <person name="Probst A.J."/>
            <person name="Ladd B."/>
            <person name="Jarett J.K."/>
            <person name="Geller-Mcgrath D.E."/>
            <person name="Sieber C.M.K."/>
            <person name="Emerson J.B."/>
            <person name="Anantharaman K."/>
            <person name="Thomas B.C."/>
            <person name="Malmstrom R."/>
            <person name="Stieglmeier M."/>
            <person name="Klingl A."/>
            <person name="Woyke T."/>
            <person name="Ryan C.M."/>
            <person name="Banfield J.F."/>
        </authorList>
    </citation>
    <scope>NUCLEOTIDE SEQUENCE [LARGE SCALE GENOMIC DNA]</scope>
</reference>
<proteinExistence type="predicted"/>
<accession>A0A2H0TDP6</accession>
<organism evidence="1 2">
    <name type="scientific">Candidatus Niyogibacteria bacterium CG10_big_fil_rev_8_21_14_0_10_46_36</name>
    <dbReference type="NCBI Taxonomy" id="1974726"/>
    <lineage>
        <taxon>Bacteria</taxon>
        <taxon>Candidatus Niyogiibacteriota</taxon>
    </lineage>
</organism>
<gene>
    <name evidence="1" type="ORF">COU47_02080</name>
</gene>
<sequence length="71" mass="8593">MNKNPQTINEDFVTSEIFLANYNKTIPKSFPRATTKALEQFRNIYPNLFKNSDEWSIRKHRKRFMDWISSH</sequence>
<evidence type="ECO:0000313" key="2">
    <source>
        <dbReference type="Proteomes" id="UP000231503"/>
    </source>
</evidence>
<protein>
    <submittedName>
        <fullName evidence="1">Uncharacterized protein</fullName>
    </submittedName>
</protein>
<name>A0A2H0TDP6_9BACT</name>
<comment type="caution">
    <text evidence="1">The sequence shown here is derived from an EMBL/GenBank/DDBJ whole genome shotgun (WGS) entry which is preliminary data.</text>
</comment>